<dbReference type="EMBL" id="BTSX01000005">
    <property type="protein sequence ID" value="GMS98716.1"/>
    <property type="molecule type" value="Genomic_DNA"/>
</dbReference>
<protein>
    <submittedName>
        <fullName evidence="1">Uncharacterized protein</fullName>
    </submittedName>
</protein>
<feature type="non-terminal residue" evidence="1">
    <location>
        <position position="1"/>
    </location>
</feature>
<evidence type="ECO:0000313" key="2">
    <source>
        <dbReference type="Proteomes" id="UP001432027"/>
    </source>
</evidence>
<accession>A0AAV5TW78</accession>
<organism evidence="1 2">
    <name type="scientific">Pristionchus entomophagus</name>
    <dbReference type="NCBI Taxonomy" id="358040"/>
    <lineage>
        <taxon>Eukaryota</taxon>
        <taxon>Metazoa</taxon>
        <taxon>Ecdysozoa</taxon>
        <taxon>Nematoda</taxon>
        <taxon>Chromadorea</taxon>
        <taxon>Rhabditida</taxon>
        <taxon>Rhabditina</taxon>
        <taxon>Diplogasteromorpha</taxon>
        <taxon>Diplogasteroidea</taxon>
        <taxon>Neodiplogasteridae</taxon>
        <taxon>Pristionchus</taxon>
    </lineage>
</organism>
<keyword evidence="2" id="KW-1185">Reference proteome</keyword>
<gene>
    <name evidence="1" type="ORF">PENTCL1PPCAC_20891</name>
</gene>
<evidence type="ECO:0000313" key="1">
    <source>
        <dbReference type="EMBL" id="GMS98716.1"/>
    </source>
</evidence>
<sequence length="111" mass="11991">TAFRWFDASSADPVVVVIYASAGASTLLAEMTLATGSFLGQQTTVFRASADTKRAQLHAIFDQTLVGEDTSLAPTNRRSGYAWDSPLVLHSFADGNLVADSRPLIWLQVRC</sequence>
<dbReference type="Proteomes" id="UP001432027">
    <property type="component" value="Unassembled WGS sequence"/>
</dbReference>
<comment type="caution">
    <text evidence="1">The sequence shown here is derived from an EMBL/GenBank/DDBJ whole genome shotgun (WGS) entry which is preliminary data.</text>
</comment>
<dbReference type="AlphaFoldDB" id="A0AAV5TW78"/>
<reference evidence="1" key="1">
    <citation type="submission" date="2023-10" db="EMBL/GenBank/DDBJ databases">
        <title>Genome assembly of Pristionchus species.</title>
        <authorList>
            <person name="Yoshida K."/>
            <person name="Sommer R.J."/>
        </authorList>
    </citation>
    <scope>NUCLEOTIDE SEQUENCE</scope>
    <source>
        <strain evidence="1">RS0144</strain>
    </source>
</reference>
<name>A0AAV5TW78_9BILA</name>
<proteinExistence type="predicted"/>